<name>A0A4V3F5L5_9GAMM</name>
<dbReference type="InterPro" id="IPR016181">
    <property type="entry name" value="Acyl_CoA_acyltransferase"/>
</dbReference>
<dbReference type="Pfam" id="PF00583">
    <property type="entry name" value="Acetyltransf_1"/>
    <property type="match status" value="1"/>
</dbReference>
<evidence type="ECO:0000259" key="3">
    <source>
        <dbReference type="PROSITE" id="PS51186"/>
    </source>
</evidence>
<sequence length="141" mass="16278">MAGDWSIAAIAEQESATADAIIELLKDYNQQFIGRAPYSTFRLAARDTEGRLIGGLLGEWRSYWLHVDILVVTEPYRRSGLGSALMAEAEREARAKQYKGIFLDTFEFQAPRFYEKLGYTRFGCIQNYTDGFDRHFYEKRL</sequence>
<protein>
    <submittedName>
        <fullName evidence="4">Acetyltransferase (GNAT) family protein</fullName>
    </submittedName>
</protein>
<dbReference type="EMBL" id="SOBT01000009">
    <property type="protein sequence ID" value="TDU28476.1"/>
    <property type="molecule type" value="Genomic_DNA"/>
</dbReference>
<organism evidence="4 5">
    <name type="scientific">Panacagrimonas perspica</name>
    <dbReference type="NCBI Taxonomy" id="381431"/>
    <lineage>
        <taxon>Bacteria</taxon>
        <taxon>Pseudomonadati</taxon>
        <taxon>Pseudomonadota</taxon>
        <taxon>Gammaproteobacteria</taxon>
        <taxon>Nevskiales</taxon>
        <taxon>Nevskiaceae</taxon>
        <taxon>Panacagrimonas</taxon>
    </lineage>
</organism>
<evidence type="ECO:0000256" key="1">
    <source>
        <dbReference type="ARBA" id="ARBA00022679"/>
    </source>
</evidence>
<dbReference type="GO" id="GO:0016747">
    <property type="term" value="F:acyltransferase activity, transferring groups other than amino-acyl groups"/>
    <property type="evidence" value="ECO:0007669"/>
    <property type="project" value="InterPro"/>
</dbReference>
<dbReference type="PANTHER" id="PTHR43420:SF47">
    <property type="entry name" value="N-ACETYLTRANSFERASE DOMAIN-CONTAINING PROTEIN"/>
    <property type="match status" value="1"/>
</dbReference>
<evidence type="ECO:0000313" key="5">
    <source>
        <dbReference type="Proteomes" id="UP000295341"/>
    </source>
</evidence>
<keyword evidence="2" id="KW-0012">Acyltransferase</keyword>
<dbReference type="InterPro" id="IPR050680">
    <property type="entry name" value="YpeA/RimI_acetyltransf"/>
</dbReference>
<accession>A0A4V3F5L5</accession>
<evidence type="ECO:0000313" key="4">
    <source>
        <dbReference type="EMBL" id="TDU28476.1"/>
    </source>
</evidence>
<keyword evidence="1 4" id="KW-0808">Transferase</keyword>
<dbReference type="CDD" id="cd04301">
    <property type="entry name" value="NAT_SF"/>
    <property type="match status" value="1"/>
</dbReference>
<dbReference type="PROSITE" id="PS51186">
    <property type="entry name" value="GNAT"/>
    <property type="match status" value="1"/>
</dbReference>
<feature type="domain" description="N-acetyltransferase" evidence="3">
    <location>
        <begin position="8"/>
        <end position="141"/>
    </location>
</feature>
<dbReference type="Gene3D" id="3.40.630.30">
    <property type="match status" value="1"/>
</dbReference>
<dbReference type="SUPFAM" id="SSF55729">
    <property type="entry name" value="Acyl-CoA N-acyltransferases (Nat)"/>
    <property type="match status" value="1"/>
</dbReference>
<evidence type="ECO:0000256" key="2">
    <source>
        <dbReference type="ARBA" id="ARBA00023315"/>
    </source>
</evidence>
<proteinExistence type="predicted"/>
<dbReference type="PANTHER" id="PTHR43420">
    <property type="entry name" value="ACETYLTRANSFERASE"/>
    <property type="match status" value="1"/>
</dbReference>
<dbReference type="Proteomes" id="UP000295341">
    <property type="component" value="Unassembled WGS sequence"/>
</dbReference>
<dbReference type="RefSeq" id="WP_162851213.1">
    <property type="nucleotide sequence ID" value="NZ_MWIN01000037.1"/>
</dbReference>
<gene>
    <name evidence="4" type="ORF">DFR24_2848</name>
</gene>
<keyword evidence="5" id="KW-1185">Reference proteome</keyword>
<comment type="caution">
    <text evidence="4">The sequence shown here is derived from an EMBL/GenBank/DDBJ whole genome shotgun (WGS) entry which is preliminary data.</text>
</comment>
<dbReference type="AlphaFoldDB" id="A0A4V3F5L5"/>
<dbReference type="InterPro" id="IPR000182">
    <property type="entry name" value="GNAT_dom"/>
</dbReference>
<reference evidence="4 5" key="1">
    <citation type="submission" date="2019-03" db="EMBL/GenBank/DDBJ databases">
        <title>Genomic Encyclopedia of Type Strains, Phase IV (KMG-IV): sequencing the most valuable type-strain genomes for metagenomic binning, comparative biology and taxonomic classification.</title>
        <authorList>
            <person name="Goeker M."/>
        </authorList>
    </citation>
    <scope>NUCLEOTIDE SEQUENCE [LARGE SCALE GENOMIC DNA]</scope>
    <source>
        <strain evidence="4 5">DSM 26377</strain>
    </source>
</reference>